<gene>
    <name evidence="1" type="ORF">FOXG_18081</name>
</gene>
<dbReference type="AlphaFoldDB" id="A0A0J9U9T5"/>
<dbReference type="EMBL" id="DS231696">
    <property type="protein sequence ID" value="KNA96033.1"/>
    <property type="molecule type" value="Genomic_DNA"/>
</dbReference>
<organism evidence="1 2">
    <name type="scientific">Fusarium oxysporum f. sp. lycopersici (strain 4287 / CBS 123668 / FGSC 9935 / NRRL 34936)</name>
    <name type="common">Fusarium vascular wilt of tomato</name>
    <dbReference type="NCBI Taxonomy" id="426428"/>
    <lineage>
        <taxon>Eukaryota</taxon>
        <taxon>Fungi</taxon>
        <taxon>Dikarya</taxon>
        <taxon>Ascomycota</taxon>
        <taxon>Pezizomycotina</taxon>
        <taxon>Sordariomycetes</taxon>
        <taxon>Hypocreomycetidae</taxon>
        <taxon>Hypocreales</taxon>
        <taxon>Nectriaceae</taxon>
        <taxon>Fusarium</taxon>
        <taxon>Fusarium oxysporum species complex</taxon>
    </lineage>
</organism>
<dbReference type="RefSeq" id="XP_018234079.1">
    <property type="nucleotide sequence ID" value="XM_018398128.1"/>
</dbReference>
<dbReference type="InterPro" id="IPR013083">
    <property type="entry name" value="Znf_RING/FYVE/PHD"/>
</dbReference>
<reference evidence="1" key="2">
    <citation type="journal article" date="2010" name="Nature">
        <title>Comparative genomics reveals mobile pathogenicity chromosomes in Fusarium.</title>
        <authorList>
            <person name="Ma L.J."/>
            <person name="van der Does H.C."/>
            <person name="Borkovich K.A."/>
            <person name="Coleman J.J."/>
            <person name="Daboussi M.J."/>
            <person name="Di Pietro A."/>
            <person name="Dufresne M."/>
            <person name="Freitag M."/>
            <person name="Grabherr M."/>
            <person name="Henrissat B."/>
            <person name="Houterman P.M."/>
            <person name="Kang S."/>
            <person name="Shim W.B."/>
            <person name="Woloshuk C."/>
            <person name="Xie X."/>
            <person name="Xu J.R."/>
            <person name="Antoniw J."/>
            <person name="Baker S.E."/>
            <person name="Bluhm B.H."/>
            <person name="Breakspear A."/>
            <person name="Brown D.W."/>
            <person name="Butchko R.A."/>
            <person name="Chapman S."/>
            <person name="Coulson R."/>
            <person name="Coutinho P.M."/>
            <person name="Danchin E.G."/>
            <person name="Diener A."/>
            <person name="Gale L.R."/>
            <person name="Gardiner D.M."/>
            <person name="Goff S."/>
            <person name="Hammond-Kosack K.E."/>
            <person name="Hilburn K."/>
            <person name="Hua-Van A."/>
            <person name="Jonkers W."/>
            <person name="Kazan K."/>
            <person name="Kodira C.D."/>
            <person name="Koehrsen M."/>
            <person name="Kumar L."/>
            <person name="Lee Y.H."/>
            <person name="Li L."/>
            <person name="Manners J.M."/>
            <person name="Miranda-Saavedra D."/>
            <person name="Mukherjee M."/>
            <person name="Park G."/>
            <person name="Park J."/>
            <person name="Park S.Y."/>
            <person name="Proctor R.H."/>
            <person name="Regev A."/>
            <person name="Ruiz-Roldan M.C."/>
            <person name="Sain D."/>
            <person name="Sakthikumar S."/>
            <person name="Sykes S."/>
            <person name="Schwartz D.C."/>
            <person name="Turgeon B.G."/>
            <person name="Wapinski I."/>
            <person name="Yoder O."/>
            <person name="Young S."/>
            <person name="Zeng Q."/>
            <person name="Zhou S."/>
            <person name="Galagan J."/>
            <person name="Cuomo C.A."/>
            <person name="Kistler H.C."/>
            <person name="Rep M."/>
        </authorList>
    </citation>
    <scope>NUCLEOTIDE SEQUENCE [LARGE SCALE GENOMIC DNA]</scope>
    <source>
        <strain evidence="1">4287</strain>
    </source>
</reference>
<accession>A0A0J9U9T5</accession>
<dbReference type="GeneID" id="28958787"/>
<reference evidence="1" key="1">
    <citation type="submission" date="2007-04" db="EMBL/GenBank/DDBJ databases">
        <authorList>
            <consortium name="The Broad Institute Genome Sequencing Platform"/>
            <person name="Birren B."/>
            <person name="Lander E."/>
            <person name="Galagan J."/>
            <person name="Nusbaum C."/>
            <person name="Devon K."/>
            <person name="Ma L.-J."/>
            <person name="Jaffe D."/>
            <person name="Butler J."/>
            <person name="Alvarez P."/>
            <person name="Gnerre S."/>
            <person name="Grabherr M."/>
            <person name="Kleber M."/>
            <person name="Mauceli E."/>
            <person name="Brockman W."/>
            <person name="MacCallum I.A."/>
            <person name="Young S."/>
            <person name="LaButti K."/>
            <person name="DeCaprio D."/>
            <person name="Crawford M."/>
            <person name="Koehrsen M."/>
            <person name="Engels R."/>
            <person name="Montgomery P."/>
            <person name="Pearson M."/>
            <person name="Howarth C."/>
            <person name="Larson L."/>
            <person name="White J."/>
            <person name="O'Leary S."/>
            <person name="Kodira C."/>
            <person name="Zeng Q."/>
            <person name="Yandava C."/>
            <person name="Alvarado L."/>
            <person name="Kistler C."/>
            <person name="Shim W.-B."/>
            <person name="Kang S."/>
            <person name="Woloshuk C."/>
        </authorList>
    </citation>
    <scope>NUCLEOTIDE SEQUENCE</scope>
    <source>
        <strain evidence="1">4287</strain>
    </source>
</reference>
<dbReference type="KEGG" id="fox:FOXG_18081"/>
<sequence>MDQTTYAAYQQLPKQMHPIQLQPSDERMMQLYYNTMNLWYGQNRQFLMKDMLAQILGGVKTINGEVPQQILQELSSVKERTTQLTSRMDYGGSCIDRLSLEIQQMSDMIKTISSITDNSKNNTSPRECGHPRLDEVVNQFQGLADQLTSHLPLGMQKIQSDVMTLERLVAIAVAEESRRGTNVTARIRCVCGSDQVDPKRPNTRRQKSLPVLLIFCENCQALHHGSCVGYTGTASYSCKSSSKAKRKSRA</sequence>
<dbReference type="Gene3D" id="3.30.40.10">
    <property type="entry name" value="Zinc/RING finger domain, C3HC4 (zinc finger)"/>
    <property type="match status" value="1"/>
</dbReference>
<name>A0A0J9U9T5_FUSO4</name>
<dbReference type="InterPro" id="IPR011011">
    <property type="entry name" value="Znf_FYVE_PHD"/>
</dbReference>
<evidence type="ECO:0000313" key="2">
    <source>
        <dbReference type="Proteomes" id="UP000009097"/>
    </source>
</evidence>
<protein>
    <submittedName>
        <fullName evidence="1">Uncharacterized protein</fullName>
    </submittedName>
</protein>
<evidence type="ECO:0000313" key="1">
    <source>
        <dbReference type="EMBL" id="KNA96033.1"/>
    </source>
</evidence>
<dbReference type="OrthoDB" id="5034011at2759"/>
<dbReference type="SUPFAM" id="SSF57903">
    <property type="entry name" value="FYVE/PHD zinc finger"/>
    <property type="match status" value="1"/>
</dbReference>
<dbReference type="Proteomes" id="UP000009097">
    <property type="component" value="Unassembled WGS sequence"/>
</dbReference>
<proteinExistence type="predicted"/>
<dbReference type="VEuPathDB" id="FungiDB:FOXG_18081"/>